<dbReference type="InterPro" id="IPR027485">
    <property type="entry name" value="AMMECR1_N"/>
</dbReference>
<dbReference type="FunFam" id="3.30.700.20:FF:000001">
    <property type="entry name" value="AMME syndrome candidate gene 1"/>
    <property type="match status" value="1"/>
</dbReference>
<dbReference type="PANTHER" id="PTHR13016:SF0">
    <property type="entry name" value="AMME SYNDROME CANDIDATE GENE 1 PROTEIN"/>
    <property type="match status" value="1"/>
</dbReference>
<gene>
    <name evidence="2" type="ORF">Gorai_013042</name>
</gene>
<dbReference type="Pfam" id="PF01871">
    <property type="entry name" value="AMMECR1"/>
    <property type="match status" value="1"/>
</dbReference>
<organism evidence="2 3">
    <name type="scientific">Gossypium raimondii</name>
    <name type="common">Peruvian cotton</name>
    <name type="synonym">Gossypium klotzschianum subsp. raimondii</name>
    <dbReference type="NCBI Taxonomy" id="29730"/>
    <lineage>
        <taxon>Eukaryota</taxon>
        <taxon>Viridiplantae</taxon>
        <taxon>Streptophyta</taxon>
        <taxon>Embryophyta</taxon>
        <taxon>Tracheophyta</taxon>
        <taxon>Spermatophyta</taxon>
        <taxon>Magnoliopsida</taxon>
        <taxon>eudicotyledons</taxon>
        <taxon>Gunneridae</taxon>
        <taxon>Pentapetalae</taxon>
        <taxon>rosids</taxon>
        <taxon>malvids</taxon>
        <taxon>Malvales</taxon>
        <taxon>Malvaceae</taxon>
        <taxon>Malvoideae</taxon>
        <taxon>Gossypium</taxon>
    </lineage>
</organism>
<dbReference type="Proteomes" id="UP000593578">
    <property type="component" value="Unassembled WGS sequence"/>
</dbReference>
<dbReference type="InterPro" id="IPR023473">
    <property type="entry name" value="AMMECR1"/>
</dbReference>
<evidence type="ECO:0000313" key="3">
    <source>
        <dbReference type="Proteomes" id="UP000593578"/>
    </source>
</evidence>
<comment type="caution">
    <text evidence="2">The sequence shown here is derived from an EMBL/GenBank/DDBJ whole genome shotgun (WGS) entry which is preliminary data.</text>
</comment>
<dbReference type="EMBL" id="JABEZZ010000009">
    <property type="protein sequence ID" value="MBA0596211.1"/>
    <property type="molecule type" value="Genomic_DNA"/>
</dbReference>
<dbReference type="PROSITE" id="PS51112">
    <property type="entry name" value="AMMECR1"/>
    <property type="match status" value="1"/>
</dbReference>
<dbReference type="PANTHER" id="PTHR13016">
    <property type="entry name" value="AMMECR1 HOMOLOG"/>
    <property type="match status" value="1"/>
</dbReference>
<dbReference type="InterPro" id="IPR036071">
    <property type="entry name" value="AMMECR1_dom_sf"/>
</dbReference>
<dbReference type="AlphaFoldDB" id="A0A7J8Q3T1"/>
<accession>A0A7J8Q3T1</accession>
<dbReference type="InterPro" id="IPR002733">
    <property type="entry name" value="AMMECR1_domain"/>
</dbReference>
<evidence type="ECO:0000313" key="2">
    <source>
        <dbReference type="EMBL" id="MBA0596211.1"/>
    </source>
</evidence>
<dbReference type="Gene3D" id="3.30.700.20">
    <property type="entry name" value="Hypothetical protein ph0010, domain 1"/>
    <property type="match status" value="1"/>
</dbReference>
<feature type="domain" description="AMMECR1" evidence="1">
    <location>
        <begin position="1"/>
        <end position="214"/>
    </location>
</feature>
<protein>
    <recommendedName>
        <fullName evidence="1">AMMECR1 domain-containing protein</fullName>
    </recommendedName>
</protein>
<evidence type="ECO:0000259" key="1">
    <source>
        <dbReference type="PROSITE" id="PS51112"/>
    </source>
</evidence>
<dbReference type="SUPFAM" id="SSF143447">
    <property type="entry name" value="AMMECR1-like"/>
    <property type="match status" value="1"/>
</dbReference>
<proteinExistence type="predicted"/>
<reference evidence="2 3" key="1">
    <citation type="journal article" date="2019" name="Genome Biol. Evol.">
        <title>Insights into the evolution of the New World diploid cottons (Gossypium, subgenus Houzingenia) based on genome sequencing.</title>
        <authorList>
            <person name="Grover C.E."/>
            <person name="Arick M.A. 2nd"/>
            <person name="Thrash A."/>
            <person name="Conover J.L."/>
            <person name="Sanders W.S."/>
            <person name="Peterson D.G."/>
            <person name="Frelichowski J.E."/>
            <person name="Scheffler J.A."/>
            <person name="Scheffler B.E."/>
            <person name="Wendel J.F."/>
        </authorList>
    </citation>
    <scope>NUCLEOTIDE SEQUENCE [LARGE SCALE GENOMIC DNA]</scope>
    <source>
        <strain evidence="2">8</strain>
        <tissue evidence="2">Leaf</tissue>
    </source>
</reference>
<sequence length="232" mass="25931">MVLANKEMVVYCFDTLIAHYNSEEAAPPAFDEGQHPLFVTWKKVVNGGEPRLRGCIGTLEACQLINGFRDYALTSALRDRRFPPIQAKELPNLECTVSILTDYETANNYLDWEVGKHGIIIEFVDDYNTRRSATYLPEACLAALTANTVRTKKLPYPVPCNSNNGWTRVEAIDSLIRKAGFSGPITESLRKRIKLTRYQSTLFTMHYSDYASHVKATRGAAPTIAGAKLGNH</sequence>
<name>A0A7J8Q3T1_GOSRA</name>